<sequence length="357" mass="37152">MRFALSEDQVLLQDSLAKALAELAPLERVRRFADDNEPCAGDIWAGLAELGLPGLLIDEAHGGLGLGLIEAALAAEALGRTVAPTPFLGSAVLAPLALKLAGSAEQQARWLPSLAAGEITAGVAIAEPIAGARDGAGVDAVAGRLTGRALFAVGAEGADLLVVADRTGGLHLAESAEATAPMRTIDATRRLTEISFKATPAEPLASNGALERLRDAAWVMLAADTVGAAGAMLGKAVGYAQERRQFGRVIGSFQAVKHLCAEMAAEIEPARALVWYAAYAFDHAPDEAPLMAAHAKAHTSEIGRFVARTATEVHGGIGITDLLGLHYWFKRIGLNRQLFGGPERVRETAARLQGLAA</sequence>
<comment type="cofactor">
    <cofactor evidence="1">
        <name>FAD</name>
        <dbReference type="ChEBI" id="CHEBI:57692"/>
    </cofactor>
</comment>
<dbReference type="Gene3D" id="1.20.140.10">
    <property type="entry name" value="Butyryl-CoA Dehydrogenase, subunit A, domain 3"/>
    <property type="match status" value="1"/>
</dbReference>
<feature type="domain" description="Acyl-CoA dehydrogenase/oxidase N-terminal" evidence="7">
    <location>
        <begin position="6"/>
        <end position="118"/>
    </location>
</feature>
<dbReference type="Proteomes" id="UP000001868">
    <property type="component" value="Chromosome"/>
</dbReference>
<proteinExistence type="inferred from homology"/>
<dbReference type="Gene3D" id="1.10.540.10">
    <property type="entry name" value="Acyl-CoA dehydrogenase/oxidase, N-terminal domain"/>
    <property type="match status" value="1"/>
</dbReference>
<dbReference type="GO" id="GO:0003995">
    <property type="term" value="F:acyl-CoA dehydrogenase activity"/>
    <property type="evidence" value="ECO:0007669"/>
    <property type="project" value="TreeGrafter"/>
</dbReference>
<dbReference type="EMBL" id="CP000747">
    <property type="protein sequence ID" value="ACG78907.1"/>
    <property type="molecule type" value="Genomic_DNA"/>
</dbReference>
<dbReference type="SUPFAM" id="SSF47203">
    <property type="entry name" value="Acyl-CoA dehydrogenase C-terminal domain-like"/>
    <property type="match status" value="1"/>
</dbReference>
<organism evidence="8 9">
    <name type="scientific">Phenylobacterium zucineum (strain HLK1)</name>
    <dbReference type="NCBI Taxonomy" id="450851"/>
    <lineage>
        <taxon>Bacteria</taxon>
        <taxon>Pseudomonadati</taxon>
        <taxon>Pseudomonadota</taxon>
        <taxon>Alphaproteobacteria</taxon>
        <taxon>Caulobacterales</taxon>
        <taxon>Caulobacteraceae</taxon>
        <taxon>Phenylobacterium</taxon>
    </lineage>
</organism>
<evidence type="ECO:0000256" key="1">
    <source>
        <dbReference type="ARBA" id="ARBA00001974"/>
    </source>
</evidence>
<keyword evidence="3" id="KW-0285">Flavoprotein</keyword>
<gene>
    <name evidence="8" type="ordered locus">PHZ_c2498</name>
</gene>
<keyword evidence="4" id="KW-0274">FAD</keyword>
<dbReference type="AlphaFoldDB" id="B4RGK1"/>
<dbReference type="GO" id="GO:0050660">
    <property type="term" value="F:flavin adenine dinucleotide binding"/>
    <property type="evidence" value="ECO:0007669"/>
    <property type="project" value="InterPro"/>
</dbReference>
<dbReference type="eggNOG" id="COG1960">
    <property type="taxonomic scope" value="Bacteria"/>
</dbReference>
<feature type="domain" description="Acyl-CoA dehydrogenase/oxidase C-terminal" evidence="6">
    <location>
        <begin position="219"/>
        <end position="351"/>
    </location>
</feature>
<dbReference type="HOGENOM" id="CLU_018204_5_1_5"/>
<evidence type="ECO:0000256" key="5">
    <source>
        <dbReference type="ARBA" id="ARBA00023002"/>
    </source>
</evidence>
<dbReference type="InterPro" id="IPR037069">
    <property type="entry name" value="AcylCoA_DH/ox_N_sf"/>
</dbReference>
<evidence type="ECO:0000256" key="2">
    <source>
        <dbReference type="ARBA" id="ARBA00009347"/>
    </source>
</evidence>
<dbReference type="InterPro" id="IPR009100">
    <property type="entry name" value="AcylCoA_DH/oxidase_NM_dom_sf"/>
</dbReference>
<dbReference type="PANTHER" id="PTHR43884:SF20">
    <property type="entry name" value="ACYL-COA DEHYDROGENASE FADE28"/>
    <property type="match status" value="1"/>
</dbReference>
<dbReference type="OrthoDB" id="9775090at2"/>
<dbReference type="InterPro" id="IPR036250">
    <property type="entry name" value="AcylCo_DH-like_C"/>
</dbReference>
<dbReference type="Pfam" id="PF02771">
    <property type="entry name" value="Acyl-CoA_dh_N"/>
    <property type="match status" value="1"/>
</dbReference>
<evidence type="ECO:0000313" key="8">
    <source>
        <dbReference type="EMBL" id="ACG78907.1"/>
    </source>
</evidence>
<dbReference type="Pfam" id="PF00441">
    <property type="entry name" value="Acyl-CoA_dh_1"/>
    <property type="match status" value="1"/>
</dbReference>
<evidence type="ECO:0000313" key="9">
    <source>
        <dbReference type="Proteomes" id="UP000001868"/>
    </source>
</evidence>
<evidence type="ECO:0000256" key="4">
    <source>
        <dbReference type="ARBA" id="ARBA00022827"/>
    </source>
</evidence>
<dbReference type="PANTHER" id="PTHR43884">
    <property type="entry name" value="ACYL-COA DEHYDROGENASE"/>
    <property type="match status" value="1"/>
</dbReference>
<dbReference type="CDD" id="cd00567">
    <property type="entry name" value="ACAD"/>
    <property type="match status" value="1"/>
</dbReference>
<protein>
    <submittedName>
        <fullName evidence="8">Acyl-CoA dehydrogenase</fullName>
    </submittedName>
</protein>
<dbReference type="KEGG" id="pzu:PHZ_c2498"/>
<keyword evidence="9" id="KW-1185">Reference proteome</keyword>
<evidence type="ECO:0000256" key="3">
    <source>
        <dbReference type="ARBA" id="ARBA00022630"/>
    </source>
</evidence>
<dbReference type="InterPro" id="IPR013786">
    <property type="entry name" value="AcylCoA_DH/ox_N"/>
</dbReference>
<name>B4RGK1_PHEZH</name>
<comment type="similarity">
    <text evidence="2">Belongs to the acyl-CoA dehydrogenase family.</text>
</comment>
<reference evidence="8 9" key="1">
    <citation type="journal article" date="2008" name="BMC Genomics">
        <title>Complete genome of Phenylobacterium zucineum - a novel facultative intracellular bacterium isolated from human erythroleukemia cell line K562.</title>
        <authorList>
            <person name="Luo Y."/>
            <person name="Xu X."/>
            <person name="Ding Z."/>
            <person name="Liu Z."/>
            <person name="Zhang B."/>
            <person name="Yan Z."/>
            <person name="Sun J."/>
            <person name="Hu S."/>
            <person name="Hu X."/>
        </authorList>
    </citation>
    <scope>NUCLEOTIDE SEQUENCE [LARGE SCALE GENOMIC DNA]</scope>
    <source>
        <strain evidence="8 9">HLK1</strain>
    </source>
</reference>
<evidence type="ECO:0000259" key="6">
    <source>
        <dbReference type="Pfam" id="PF00441"/>
    </source>
</evidence>
<dbReference type="SUPFAM" id="SSF56645">
    <property type="entry name" value="Acyl-CoA dehydrogenase NM domain-like"/>
    <property type="match status" value="1"/>
</dbReference>
<dbReference type="RefSeq" id="WP_012523045.1">
    <property type="nucleotide sequence ID" value="NC_011144.1"/>
</dbReference>
<dbReference type="InterPro" id="IPR009075">
    <property type="entry name" value="AcylCo_DH/oxidase_C"/>
</dbReference>
<accession>B4RGK1</accession>
<dbReference type="STRING" id="450851.PHZ_c2498"/>
<keyword evidence="5" id="KW-0560">Oxidoreductase</keyword>
<evidence type="ECO:0000259" key="7">
    <source>
        <dbReference type="Pfam" id="PF02771"/>
    </source>
</evidence>